<gene>
    <name evidence="3" type="primary">LOC106820805</name>
</gene>
<dbReference type="GeneID" id="106820805"/>
<evidence type="ECO:0000256" key="1">
    <source>
        <dbReference type="SAM" id="MobiDB-lite"/>
    </source>
</evidence>
<dbReference type="RefSeq" id="XP_014680861.1">
    <property type="nucleotide sequence ID" value="XM_014825375.1"/>
</dbReference>
<evidence type="ECO:0000313" key="2">
    <source>
        <dbReference type="Proteomes" id="UP000695022"/>
    </source>
</evidence>
<keyword evidence="2" id="KW-1185">Reference proteome</keyword>
<dbReference type="Proteomes" id="UP000695022">
    <property type="component" value="Unplaced"/>
</dbReference>
<sequence length="168" mass="16903">MSEAAAFVTQNQMAQQLQAIAGLQSLGIPPSALQGLANPPASSSSSSPAAPGADARAKTSKSKSEVKASAAAAVVTAAASPAPEKTTTPVTTHDAGMMQMLSVQQMLGGAPFGDFAALGLGTLGTSPEAMAYFPYLMSGLNPFGMPGGSFMHPAMMAGSRLYIDQQLP</sequence>
<feature type="compositionally biased region" description="Low complexity" evidence="1">
    <location>
        <begin position="37"/>
        <end position="54"/>
    </location>
</feature>
<evidence type="ECO:0000313" key="3">
    <source>
        <dbReference type="RefSeq" id="XP_014680861.1"/>
    </source>
</evidence>
<accession>A0ABM1F8U0</accession>
<name>A0ABM1F8U0_PRICU</name>
<reference evidence="3" key="1">
    <citation type="submission" date="2025-08" db="UniProtKB">
        <authorList>
            <consortium name="RefSeq"/>
        </authorList>
    </citation>
    <scope>IDENTIFICATION</scope>
</reference>
<feature type="region of interest" description="Disordered" evidence="1">
    <location>
        <begin position="31"/>
        <end position="64"/>
    </location>
</feature>
<protein>
    <submittedName>
        <fullName evidence="3">Uncharacterized protein LOC106820805</fullName>
    </submittedName>
</protein>
<organism evidence="2 3">
    <name type="scientific">Priapulus caudatus</name>
    <name type="common">Priapulid worm</name>
    <dbReference type="NCBI Taxonomy" id="37621"/>
    <lineage>
        <taxon>Eukaryota</taxon>
        <taxon>Metazoa</taxon>
        <taxon>Ecdysozoa</taxon>
        <taxon>Scalidophora</taxon>
        <taxon>Priapulida</taxon>
        <taxon>Priapulimorpha</taxon>
        <taxon>Priapulimorphida</taxon>
        <taxon>Priapulidae</taxon>
        <taxon>Priapulus</taxon>
    </lineage>
</organism>
<proteinExistence type="predicted"/>